<dbReference type="InterPro" id="IPR034683">
    <property type="entry name" value="IspD/TarI"/>
</dbReference>
<dbReference type="Gene3D" id="3.90.550.10">
    <property type="entry name" value="Spore Coat Polysaccharide Biosynthesis Protein SpsA, Chain A"/>
    <property type="match status" value="1"/>
</dbReference>
<evidence type="ECO:0000256" key="8">
    <source>
        <dbReference type="SAM" id="MobiDB-lite"/>
    </source>
</evidence>
<feature type="region of interest" description="Disordered" evidence="8">
    <location>
        <begin position="98"/>
        <end position="126"/>
    </location>
</feature>
<dbReference type="GO" id="GO:0050518">
    <property type="term" value="F:2-C-methyl-D-erythritol 4-phosphate cytidylyltransferase activity"/>
    <property type="evidence" value="ECO:0007669"/>
    <property type="project" value="UniProtKB-UniRule"/>
</dbReference>
<evidence type="ECO:0000256" key="3">
    <source>
        <dbReference type="ARBA" id="ARBA00009789"/>
    </source>
</evidence>
<feature type="site" description="Transition state stabilizer" evidence="7">
    <location>
        <position position="15"/>
    </location>
</feature>
<accession>A0A6I3IAS8</accession>
<feature type="site" description="Transition state stabilizer" evidence="7">
    <location>
        <position position="22"/>
    </location>
</feature>
<dbReference type="InterPro" id="IPR001228">
    <property type="entry name" value="IspD"/>
</dbReference>
<evidence type="ECO:0000256" key="4">
    <source>
        <dbReference type="ARBA" id="ARBA00022679"/>
    </source>
</evidence>
<sequence length="267" mass="27474">MSVAVIIVAAGSGSRLGAGLPKALVEVGGGTLLEHSLRTALQVTGLEQVAVVAPTSHLETVTELVHGVRAGCVVHVVAGGADRTASVAAGLAALVDGLGDDTTEPRDDSDTSDPSESTDADPQADLVEPQVVLVHDAARCFTPLEVYERVADAVREGWVAVVPGLPVVDTVKVVDERGVVHSTPPRARLRAVQTPQGFVRSELEAAHASGISATDDAALLEQLGHQVLVVEGDPSAFKVTTPADLVRAQRHTASLSTTPDLDPEAIA</sequence>
<comment type="pathway">
    <text evidence="2 7">Isoprenoid biosynthesis; isopentenyl diphosphate biosynthesis via DXP pathway; isopentenyl diphosphate from 1-deoxy-D-xylulose 5-phosphate: step 2/6.</text>
</comment>
<feature type="compositionally biased region" description="Acidic residues" evidence="8">
    <location>
        <begin position="110"/>
        <end position="119"/>
    </location>
</feature>
<dbReference type="InterPro" id="IPR050088">
    <property type="entry name" value="IspD/TarI_cytidylyltransf_bact"/>
</dbReference>
<dbReference type="PROSITE" id="PS01295">
    <property type="entry name" value="ISPD"/>
    <property type="match status" value="1"/>
</dbReference>
<dbReference type="Proteomes" id="UP000431092">
    <property type="component" value="Unassembled WGS sequence"/>
</dbReference>
<evidence type="ECO:0000256" key="5">
    <source>
        <dbReference type="ARBA" id="ARBA00022695"/>
    </source>
</evidence>
<dbReference type="InterPro" id="IPR029044">
    <property type="entry name" value="Nucleotide-diphossugar_trans"/>
</dbReference>
<keyword evidence="10" id="KW-1185">Reference proteome</keyword>
<reference evidence="9 10" key="1">
    <citation type="submission" date="2019-11" db="EMBL/GenBank/DDBJ databases">
        <title>Whole genome sequencing identifies a novel species of the genus Arsenicicoccus isolated from human blood.</title>
        <authorList>
            <person name="Jeong J.H."/>
            <person name="Kweon O.J."/>
            <person name="Kim H.R."/>
            <person name="Kim T.-H."/>
            <person name="Ha S.-M."/>
            <person name="Lee M.-K."/>
        </authorList>
    </citation>
    <scope>NUCLEOTIDE SEQUENCE [LARGE SCALE GENOMIC DNA]</scope>
    <source>
        <strain evidence="9 10">MKL-02</strain>
    </source>
</reference>
<dbReference type="SUPFAM" id="SSF53448">
    <property type="entry name" value="Nucleotide-diphospho-sugar transferases"/>
    <property type="match status" value="1"/>
</dbReference>
<proteinExistence type="inferred from homology"/>
<name>A0A6I3IAS8_9MICO</name>
<dbReference type="EMBL" id="WLVL01000016">
    <property type="protein sequence ID" value="MTB71002.1"/>
    <property type="molecule type" value="Genomic_DNA"/>
</dbReference>
<evidence type="ECO:0000256" key="1">
    <source>
        <dbReference type="ARBA" id="ARBA00001282"/>
    </source>
</evidence>
<evidence type="ECO:0000313" key="10">
    <source>
        <dbReference type="Proteomes" id="UP000431092"/>
    </source>
</evidence>
<protein>
    <recommendedName>
        <fullName evidence="7">2-C-methyl-D-erythritol 4-phosphate cytidylyltransferase</fullName>
        <ecNumber evidence="7">2.7.7.60</ecNumber>
    </recommendedName>
    <alternativeName>
        <fullName evidence="7">4-diphosphocytidyl-2C-methyl-D-erythritol synthase</fullName>
    </alternativeName>
    <alternativeName>
        <fullName evidence="7">MEP cytidylyltransferase</fullName>
        <shortName evidence="7">MCT</shortName>
    </alternativeName>
</protein>
<dbReference type="GO" id="GO:0019288">
    <property type="term" value="P:isopentenyl diphosphate biosynthetic process, methylerythritol 4-phosphate pathway"/>
    <property type="evidence" value="ECO:0007669"/>
    <property type="project" value="UniProtKB-UniRule"/>
</dbReference>
<dbReference type="PANTHER" id="PTHR32125">
    <property type="entry name" value="2-C-METHYL-D-ERYTHRITOL 4-PHOSPHATE CYTIDYLYLTRANSFERASE, CHLOROPLASTIC"/>
    <property type="match status" value="1"/>
</dbReference>
<dbReference type="AlphaFoldDB" id="A0A6I3IAS8"/>
<dbReference type="HAMAP" id="MF_00108">
    <property type="entry name" value="IspD"/>
    <property type="match status" value="1"/>
</dbReference>
<comment type="similarity">
    <text evidence="3 7">Belongs to the IspD/TarI cytidylyltransferase family. IspD subfamily.</text>
</comment>
<dbReference type="UniPathway" id="UPA00056">
    <property type="reaction ID" value="UER00093"/>
</dbReference>
<keyword evidence="4 7" id="KW-0808">Transferase</keyword>
<dbReference type="EC" id="2.7.7.60" evidence="7"/>
<comment type="function">
    <text evidence="7">Catalyzes the formation of 4-diphosphocytidyl-2-C-methyl-D-erythritol from CTP and 2-C-methyl-D-erythritol 4-phosphate (MEP).</text>
</comment>
<keyword evidence="5 7" id="KW-0548">Nucleotidyltransferase</keyword>
<gene>
    <name evidence="7" type="primary">ispD</name>
    <name evidence="9" type="ORF">GGG17_03245</name>
</gene>
<organism evidence="9 10">
    <name type="scientific">Arsenicicoccus cauae</name>
    <dbReference type="NCBI Taxonomy" id="2663847"/>
    <lineage>
        <taxon>Bacteria</taxon>
        <taxon>Bacillati</taxon>
        <taxon>Actinomycetota</taxon>
        <taxon>Actinomycetes</taxon>
        <taxon>Micrococcales</taxon>
        <taxon>Intrasporangiaceae</taxon>
        <taxon>Arsenicicoccus</taxon>
    </lineage>
</organism>
<dbReference type="PANTHER" id="PTHR32125:SF4">
    <property type="entry name" value="2-C-METHYL-D-ERYTHRITOL 4-PHOSPHATE CYTIDYLYLTRANSFERASE, CHLOROPLASTIC"/>
    <property type="match status" value="1"/>
</dbReference>
<dbReference type="RefSeq" id="WP_311966385.1">
    <property type="nucleotide sequence ID" value="NZ_CP171001.1"/>
</dbReference>
<evidence type="ECO:0000256" key="7">
    <source>
        <dbReference type="HAMAP-Rule" id="MF_00108"/>
    </source>
</evidence>
<dbReference type="Pfam" id="PF01128">
    <property type="entry name" value="IspD"/>
    <property type="match status" value="2"/>
</dbReference>
<comment type="catalytic activity">
    <reaction evidence="1 7">
        <text>2-C-methyl-D-erythritol 4-phosphate + CTP + H(+) = 4-CDP-2-C-methyl-D-erythritol + diphosphate</text>
        <dbReference type="Rhea" id="RHEA:13429"/>
        <dbReference type="ChEBI" id="CHEBI:15378"/>
        <dbReference type="ChEBI" id="CHEBI:33019"/>
        <dbReference type="ChEBI" id="CHEBI:37563"/>
        <dbReference type="ChEBI" id="CHEBI:57823"/>
        <dbReference type="ChEBI" id="CHEBI:58262"/>
        <dbReference type="EC" id="2.7.7.60"/>
    </reaction>
</comment>
<feature type="site" description="Positions MEP for the nucleophilic attack" evidence="7">
    <location>
        <position position="186"/>
    </location>
</feature>
<evidence type="ECO:0000256" key="2">
    <source>
        <dbReference type="ARBA" id="ARBA00004787"/>
    </source>
</evidence>
<dbReference type="InterPro" id="IPR018294">
    <property type="entry name" value="ISPD_synthase_CS"/>
</dbReference>
<evidence type="ECO:0000313" key="9">
    <source>
        <dbReference type="EMBL" id="MTB71002.1"/>
    </source>
</evidence>
<dbReference type="CDD" id="cd02516">
    <property type="entry name" value="CDP-ME_synthetase"/>
    <property type="match status" value="1"/>
</dbReference>
<feature type="site" description="Positions MEP for the nucleophilic attack" evidence="7">
    <location>
        <position position="238"/>
    </location>
</feature>
<keyword evidence="6 7" id="KW-0414">Isoprene biosynthesis</keyword>
<comment type="caution">
    <text evidence="9">The sequence shown here is derived from an EMBL/GenBank/DDBJ whole genome shotgun (WGS) entry which is preliminary data.</text>
</comment>
<evidence type="ECO:0000256" key="6">
    <source>
        <dbReference type="ARBA" id="ARBA00023229"/>
    </source>
</evidence>